<organism evidence="1 2">
    <name type="scientific">Nonomuraea soli</name>
    <dbReference type="NCBI Taxonomy" id="1032476"/>
    <lineage>
        <taxon>Bacteria</taxon>
        <taxon>Bacillati</taxon>
        <taxon>Actinomycetota</taxon>
        <taxon>Actinomycetes</taxon>
        <taxon>Streptosporangiales</taxon>
        <taxon>Streptosporangiaceae</taxon>
        <taxon>Nonomuraea</taxon>
    </lineage>
</organism>
<proteinExistence type="predicted"/>
<sequence>MARRPRDAEALLTADADLISLGRTFLANPDLVTRLRRGAHSTPSATPT</sequence>
<name>A0A7W0CGF3_9ACTN</name>
<dbReference type="AlphaFoldDB" id="A0A7W0CGF3"/>
<accession>A0A7W0CGF3</accession>
<dbReference type="InterPro" id="IPR013785">
    <property type="entry name" value="Aldolase_TIM"/>
</dbReference>
<dbReference type="Gene3D" id="3.20.20.70">
    <property type="entry name" value="Aldolase class I"/>
    <property type="match status" value="1"/>
</dbReference>
<dbReference type="Proteomes" id="UP000530928">
    <property type="component" value="Unassembled WGS sequence"/>
</dbReference>
<keyword evidence="2" id="KW-1185">Reference proteome</keyword>
<evidence type="ECO:0000313" key="2">
    <source>
        <dbReference type="Proteomes" id="UP000530928"/>
    </source>
</evidence>
<dbReference type="SUPFAM" id="SSF51395">
    <property type="entry name" value="FMN-linked oxidoreductases"/>
    <property type="match status" value="1"/>
</dbReference>
<dbReference type="RefSeq" id="WP_246377995.1">
    <property type="nucleotide sequence ID" value="NZ_BAABAM010000006.1"/>
</dbReference>
<reference evidence="1 2" key="1">
    <citation type="submission" date="2020-07" db="EMBL/GenBank/DDBJ databases">
        <title>Genomic Encyclopedia of Type Strains, Phase IV (KMG-IV): sequencing the most valuable type-strain genomes for metagenomic binning, comparative biology and taxonomic classification.</title>
        <authorList>
            <person name="Goeker M."/>
        </authorList>
    </citation>
    <scope>NUCLEOTIDE SEQUENCE [LARGE SCALE GENOMIC DNA]</scope>
    <source>
        <strain evidence="1 2">DSM 45533</strain>
    </source>
</reference>
<comment type="caution">
    <text evidence="1">The sequence shown here is derived from an EMBL/GenBank/DDBJ whole genome shotgun (WGS) entry which is preliminary data.</text>
</comment>
<dbReference type="EMBL" id="JACDUR010000002">
    <property type="protein sequence ID" value="MBA2890715.1"/>
    <property type="molecule type" value="Genomic_DNA"/>
</dbReference>
<gene>
    <name evidence="1" type="ORF">HNR30_002056</name>
</gene>
<protein>
    <submittedName>
        <fullName evidence="1">2,4-dienoyl-CoA reductase-like NADH-dependent reductase (Old Yellow Enzyme family)</fullName>
    </submittedName>
</protein>
<evidence type="ECO:0000313" key="1">
    <source>
        <dbReference type="EMBL" id="MBA2890715.1"/>
    </source>
</evidence>